<evidence type="ECO:0008006" key="4">
    <source>
        <dbReference type="Google" id="ProtNLM"/>
    </source>
</evidence>
<reference evidence="2 3" key="1">
    <citation type="submission" date="2020-04" db="EMBL/GenBank/DDBJ databases">
        <title>Molecular characterization of pseudomonads from Agaricus bisporus reveal novel blotch 2 pathogens in Western Europe.</title>
        <authorList>
            <person name="Taparia T."/>
            <person name="Krijger M."/>
            <person name="Haynes E."/>
            <person name="Elpinstone J.G."/>
            <person name="Noble R."/>
            <person name="Van Der Wolf J."/>
        </authorList>
    </citation>
    <scope>NUCLEOTIDE SEQUENCE [LARGE SCALE GENOMIC DNA]</scope>
    <source>
        <strain evidence="2 3">IPO3737</strain>
    </source>
</reference>
<organism evidence="2 3">
    <name type="scientific">Pseudomonas gingeri</name>
    <dbReference type="NCBI Taxonomy" id="117681"/>
    <lineage>
        <taxon>Bacteria</taxon>
        <taxon>Pseudomonadati</taxon>
        <taxon>Pseudomonadota</taxon>
        <taxon>Gammaproteobacteria</taxon>
        <taxon>Pseudomonadales</taxon>
        <taxon>Pseudomonadaceae</taxon>
        <taxon>Pseudomonas</taxon>
    </lineage>
</organism>
<protein>
    <recommendedName>
        <fullName evidence="4">Porin</fullName>
    </recommendedName>
</protein>
<dbReference type="RefSeq" id="WP_177063181.1">
    <property type="nucleotide sequence ID" value="NZ_JACAPB010000001.1"/>
</dbReference>
<evidence type="ECO:0000313" key="2">
    <source>
        <dbReference type="EMBL" id="NWC35745.1"/>
    </source>
</evidence>
<evidence type="ECO:0000256" key="1">
    <source>
        <dbReference type="SAM" id="SignalP"/>
    </source>
</evidence>
<dbReference type="SUPFAM" id="SSF56935">
    <property type="entry name" value="Porins"/>
    <property type="match status" value="1"/>
</dbReference>
<feature type="signal peptide" evidence="1">
    <location>
        <begin position="1"/>
        <end position="21"/>
    </location>
</feature>
<proteinExistence type="predicted"/>
<dbReference type="Proteomes" id="UP000520592">
    <property type="component" value="Unassembled WGS sequence"/>
</dbReference>
<feature type="chain" id="PRO_5030721578" description="Porin" evidence="1">
    <location>
        <begin position="22"/>
        <end position="386"/>
    </location>
</feature>
<sequence>MFNYRVLSTLAICVASAPVFALDQGDYRFNGFGTVGVTHLGGDSQSHGYGISGQTTDGWRGDQLSKLGGQLQYGLTDTIGFTVQMLAKAYSDQWRLRPEWLYLSWEATDKLKFSAGKLGTPIYMYSETLNVGFTNPWIRLPEEVYNQVQLSTTRGLSAVFTQPLSFGSLTLQVAGGQSTNDKNYVLDEIRTADSKNAYFANATLSTNDFGSLRISYSQNNLHTNVHSSVQPPFGPPTDITFMHLDGNKAEFASIGYQFDNGTWVSSNEATKLTIRATGSEPINAFYTMAGRRFGSFLAHVTYGQMDDSSGRESSWTYGLNYNVTPTVVVKGEFKRIDTSGGAPGFFSRNAQQTVDDAVYSASNGQQGSPSRNFDGDIISLGVDFVF</sequence>
<accession>A0A7Y7YII6</accession>
<name>A0A7Y7YII6_9PSED</name>
<gene>
    <name evidence="2" type="ORF">HX876_25585</name>
</gene>
<keyword evidence="1" id="KW-0732">Signal</keyword>
<comment type="caution">
    <text evidence="2">The sequence shown here is derived from an EMBL/GenBank/DDBJ whole genome shotgun (WGS) entry which is preliminary data.</text>
</comment>
<dbReference type="EMBL" id="JACAQD010000035">
    <property type="protein sequence ID" value="NWC35745.1"/>
    <property type="molecule type" value="Genomic_DNA"/>
</dbReference>
<dbReference type="AlphaFoldDB" id="A0A7Y7YII6"/>
<evidence type="ECO:0000313" key="3">
    <source>
        <dbReference type="Proteomes" id="UP000520592"/>
    </source>
</evidence>